<dbReference type="EMBL" id="JACPUR010000041">
    <property type="protein sequence ID" value="MBI3129472.1"/>
    <property type="molecule type" value="Genomic_DNA"/>
</dbReference>
<dbReference type="InterPro" id="IPR002509">
    <property type="entry name" value="NODB_dom"/>
</dbReference>
<dbReference type="Gene3D" id="3.20.20.370">
    <property type="entry name" value="Glycoside hydrolase/deacetylase"/>
    <property type="match status" value="1"/>
</dbReference>
<dbReference type="PANTHER" id="PTHR47561:SF1">
    <property type="entry name" value="POLYSACCHARIDE DEACETYLASE FAMILY PROTEIN (AFU_ORTHOLOGUE AFUA_6G05030)"/>
    <property type="match status" value="1"/>
</dbReference>
<dbReference type="GO" id="GO:0005975">
    <property type="term" value="P:carbohydrate metabolic process"/>
    <property type="evidence" value="ECO:0007669"/>
    <property type="project" value="InterPro"/>
</dbReference>
<dbReference type="PANTHER" id="PTHR47561">
    <property type="entry name" value="POLYSACCHARIDE DEACETYLASE FAMILY PROTEIN (AFU_ORTHOLOGUE AFUA_6G05030)"/>
    <property type="match status" value="1"/>
</dbReference>
<dbReference type="Proteomes" id="UP000782312">
    <property type="component" value="Unassembled WGS sequence"/>
</dbReference>
<name>A0A932I1V7_UNCTE</name>
<dbReference type="PROSITE" id="PS51677">
    <property type="entry name" value="NODB"/>
    <property type="match status" value="1"/>
</dbReference>
<proteinExistence type="predicted"/>
<dbReference type="InterPro" id="IPR011330">
    <property type="entry name" value="Glyco_hydro/deAcase_b/a-brl"/>
</dbReference>
<evidence type="ECO:0000256" key="1">
    <source>
        <dbReference type="SAM" id="MobiDB-lite"/>
    </source>
</evidence>
<evidence type="ECO:0000313" key="3">
    <source>
        <dbReference type="EMBL" id="MBI3129472.1"/>
    </source>
</evidence>
<evidence type="ECO:0000313" key="4">
    <source>
        <dbReference type="Proteomes" id="UP000782312"/>
    </source>
</evidence>
<comment type="caution">
    <text evidence="3">The sequence shown here is derived from an EMBL/GenBank/DDBJ whole genome shotgun (WGS) entry which is preliminary data.</text>
</comment>
<gene>
    <name evidence="3" type="ORF">HYZ11_17830</name>
</gene>
<feature type="region of interest" description="Disordered" evidence="1">
    <location>
        <begin position="265"/>
        <end position="286"/>
    </location>
</feature>
<feature type="domain" description="NodB homology" evidence="2">
    <location>
        <begin position="36"/>
        <end position="286"/>
    </location>
</feature>
<organism evidence="3 4">
    <name type="scientific">Tectimicrobiota bacterium</name>
    <dbReference type="NCBI Taxonomy" id="2528274"/>
    <lineage>
        <taxon>Bacteria</taxon>
        <taxon>Pseudomonadati</taxon>
        <taxon>Nitrospinota/Tectimicrobiota group</taxon>
        <taxon>Candidatus Tectimicrobiota</taxon>
    </lineage>
</organism>
<reference evidence="3" key="1">
    <citation type="submission" date="2020-07" db="EMBL/GenBank/DDBJ databases">
        <title>Huge and variable diversity of episymbiotic CPR bacteria and DPANN archaea in groundwater ecosystems.</title>
        <authorList>
            <person name="He C.Y."/>
            <person name="Keren R."/>
            <person name="Whittaker M."/>
            <person name="Farag I.F."/>
            <person name="Doudna J."/>
            <person name="Cate J.H.D."/>
            <person name="Banfield J.F."/>
        </authorList>
    </citation>
    <scope>NUCLEOTIDE SEQUENCE</scope>
    <source>
        <strain evidence="3">NC_groundwater_763_Ag_S-0.2um_68_21</strain>
    </source>
</reference>
<dbReference type="Pfam" id="PF01522">
    <property type="entry name" value="Polysacc_deac_1"/>
    <property type="match status" value="1"/>
</dbReference>
<sequence>MQKIRWKNGARCAVCLTFDVDGESLWIARDPSLAHRPIHASMGAYGPKVGVPRILALLKKYGLPGTFYVPSWTAERWPKMTESILRADHEIGHHGHLHEKPYLLADREREEELLVKALEILERFMGRRPVGSRTPSCDPSAHTMELLKKHGLMYHSNLMDDDWPYYHPCGLIELPTKWSLDDFIFFGYSGNPPFGHGIRDAESVYSIWVEEFEGTYEEGGYINFMCHPQAIGQRHRMRMLERLVRHMLDKGDVWFASQAEVARHWAGQSKPAARPAAKPGKPRKKR</sequence>
<evidence type="ECO:0000259" key="2">
    <source>
        <dbReference type="PROSITE" id="PS51677"/>
    </source>
</evidence>
<dbReference type="AlphaFoldDB" id="A0A932I1V7"/>
<dbReference type="SUPFAM" id="SSF88713">
    <property type="entry name" value="Glycoside hydrolase/deacetylase"/>
    <property type="match status" value="1"/>
</dbReference>
<accession>A0A932I1V7</accession>
<dbReference type="GO" id="GO:0016810">
    <property type="term" value="F:hydrolase activity, acting on carbon-nitrogen (but not peptide) bonds"/>
    <property type="evidence" value="ECO:0007669"/>
    <property type="project" value="InterPro"/>
</dbReference>
<protein>
    <submittedName>
        <fullName evidence="3">Polysaccharide deacetylase</fullName>
    </submittedName>
</protein>
<feature type="compositionally biased region" description="Low complexity" evidence="1">
    <location>
        <begin position="270"/>
        <end position="279"/>
    </location>
</feature>
<dbReference type="InterPro" id="IPR037950">
    <property type="entry name" value="PgdA-like"/>
</dbReference>
<dbReference type="CDD" id="cd10938">
    <property type="entry name" value="CE4_HpPgdA_like"/>
    <property type="match status" value="1"/>
</dbReference>